<evidence type="ECO:0000313" key="9">
    <source>
        <dbReference type="EMBL" id="CAB1368452.1"/>
    </source>
</evidence>
<dbReference type="Pfam" id="PF01568">
    <property type="entry name" value="Molydop_binding"/>
    <property type="match status" value="1"/>
</dbReference>
<dbReference type="Gene3D" id="2.40.40.20">
    <property type="match status" value="1"/>
</dbReference>
<evidence type="ECO:0000256" key="2">
    <source>
        <dbReference type="ARBA" id="ARBA00022485"/>
    </source>
</evidence>
<dbReference type="PANTHER" id="PTHR43742">
    <property type="entry name" value="TRIMETHYLAMINE-N-OXIDE REDUCTASE"/>
    <property type="match status" value="1"/>
</dbReference>
<dbReference type="AlphaFoldDB" id="A0A6S6XZW0"/>
<dbReference type="InterPro" id="IPR006963">
    <property type="entry name" value="Mopterin_OxRdtase_4Fe-4S_dom"/>
</dbReference>
<dbReference type="KEGG" id="doe:DENOEST_1287"/>
<dbReference type="GO" id="GO:0046872">
    <property type="term" value="F:metal ion binding"/>
    <property type="evidence" value="ECO:0007669"/>
    <property type="project" value="UniProtKB-KW"/>
</dbReference>
<dbReference type="InterPro" id="IPR006657">
    <property type="entry name" value="MoPterin_dinucl-bd_dom"/>
</dbReference>
<dbReference type="EMBL" id="LR778301">
    <property type="protein sequence ID" value="CAB1368452.1"/>
    <property type="molecule type" value="Genomic_DNA"/>
</dbReference>
<protein>
    <submittedName>
        <fullName evidence="9">Uncharacterized protein</fullName>
    </submittedName>
</protein>
<dbReference type="InterPro" id="IPR006656">
    <property type="entry name" value="Mopterin_OxRdtase"/>
</dbReference>
<keyword evidence="6" id="KW-0560">Oxidoreductase</keyword>
<evidence type="ECO:0000256" key="7">
    <source>
        <dbReference type="ARBA" id="ARBA00023004"/>
    </source>
</evidence>
<dbReference type="PANTHER" id="PTHR43742:SF9">
    <property type="entry name" value="TETRATHIONATE REDUCTASE SUBUNIT A"/>
    <property type="match status" value="1"/>
</dbReference>
<keyword evidence="10" id="KW-1185">Reference proteome</keyword>
<dbReference type="Pfam" id="PF00384">
    <property type="entry name" value="Molybdopterin"/>
    <property type="match status" value="1"/>
</dbReference>
<dbReference type="SUPFAM" id="SSF53706">
    <property type="entry name" value="Formate dehydrogenase/DMSO reductase, domains 1-3"/>
    <property type="match status" value="1"/>
</dbReference>
<evidence type="ECO:0000256" key="1">
    <source>
        <dbReference type="ARBA" id="ARBA00010312"/>
    </source>
</evidence>
<dbReference type="Proteomes" id="UP000515733">
    <property type="component" value="Chromosome"/>
</dbReference>
<reference evidence="9 10" key="1">
    <citation type="submission" date="2020-03" db="EMBL/GenBank/DDBJ databases">
        <authorList>
            <consortium name="Genoscope - CEA"/>
            <person name="William W."/>
        </authorList>
    </citation>
    <scope>NUCLEOTIDE SEQUENCE [LARGE SCALE GENOMIC DNA]</scope>
    <source>
        <strain evidence="10">DSM 16959</strain>
    </source>
</reference>
<evidence type="ECO:0000256" key="4">
    <source>
        <dbReference type="ARBA" id="ARBA00022723"/>
    </source>
</evidence>
<dbReference type="GO" id="GO:0051539">
    <property type="term" value="F:4 iron, 4 sulfur cluster binding"/>
    <property type="evidence" value="ECO:0007669"/>
    <property type="project" value="UniProtKB-KW"/>
</dbReference>
<dbReference type="OrthoDB" id="9815647at2"/>
<evidence type="ECO:0000256" key="3">
    <source>
        <dbReference type="ARBA" id="ARBA00022505"/>
    </source>
</evidence>
<keyword evidence="2" id="KW-0004">4Fe-4S</keyword>
<dbReference type="GO" id="GO:0016491">
    <property type="term" value="F:oxidoreductase activity"/>
    <property type="evidence" value="ECO:0007669"/>
    <property type="project" value="UniProtKB-KW"/>
</dbReference>
<sequence>MSHAAATSSTPADQWVPSHCSMCYHGCPILAHVKDGVLVKIEGNPTAPATRGRLCPKGNAGAMRLYDPKRLKVPMRRTNPEKGLDIDPGWEEISWDKALNILEAKLRAVRDKDPNLLAMGGFNTHSWHWGNAFGLSFGTSNTCKNLFSAMGHMCGNGAHTAGEMIHNSMNTHPDLEYAEFTMIVGAALGECYQSAVAYGRILGDAKGREKFKLVVVDPQQSRAAAMAEEWVPIRPATDGAMLLAMMHVLLHEANIYDAHYLRVHTNAGYLIGADGYPLRHAQSGKPLVWDLATNQAREYDDPAIDPDQLALLGRFQTTVGEGQPGFQLLHDHLRQYTPEWAEPITSVSAETIRRLANELGQAAHIGETIEIDGKTYPYRPASVSGYRGLSTHTNALHTSWAMELINVLIGSTRAVGGARAWIGTMMPTSPATTLPGPDGLIFTPFQPHAFSFPPKMSSIPEYFPVAFDAGLLCYETQAHPEQYGNTPIEMLINEGGNPVLTGMNTQSTIEGLKAIPYMVDITLYVDETALFADLVLPDVTYLERWAWEGMWSVEDEGIQIQQPVVQPLYGIPHSADIYIELANRLGTMTGPLGFSSFLNMMQMTGGATEAVSQATVNDITHSYRSAKEYVETYVRAVAPQDEALVWKQGHNLKSKPAFKRYVPDCFGGHRIPLYSNWLKQVGDDLRRNMEAHDVFAKVPGLDPERVFFEYAPLPFWHPSVIENELPEFDLYAINWRTAIGGVGAGTVPATNAWLLEAAERDPYFARILINSSTARKKNLDDGQRVCVESPHGRIEGLLKYTETIHPEVLGTIGCWGHITDAAVAKGRGPGNFNSLLGRGLKYMGPSTLQAECAARVKIYPA</sequence>
<keyword evidence="4" id="KW-0479">Metal-binding</keyword>
<evidence type="ECO:0000256" key="8">
    <source>
        <dbReference type="ARBA" id="ARBA00023014"/>
    </source>
</evidence>
<dbReference type="GO" id="GO:0043546">
    <property type="term" value="F:molybdopterin cofactor binding"/>
    <property type="evidence" value="ECO:0007669"/>
    <property type="project" value="InterPro"/>
</dbReference>
<evidence type="ECO:0000313" key="10">
    <source>
        <dbReference type="Proteomes" id="UP000515733"/>
    </source>
</evidence>
<dbReference type="SUPFAM" id="SSF50692">
    <property type="entry name" value="ADC-like"/>
    <property type="match status" value="1"/>
</dbReference>
<dbReference type="Pfam" id="PF04879">
    <property type="entry name" value="Molybdop_Fe4S4"/>
    <property type="match status" value="1"/>
</dbReference>
<dbReference type="Gene3D" id="3.40.50.740">
    <property type="match status" value="1"/>
</dbReference>
<dbReference type="InterPro" id="IPR009010">
    <property type="entry name" value="Asp_de-COase-like_dom_sf"/>
</dbReference>
<keyword evidence="3" id="KW-0500">Molybdenum</keyword>
<organism evidence="9 10">
    <name type="scientific">Denitratisoma oestradiolicum</name>
    <dbReference type="NCBI Taxonomy" id="311182"/>
    <lineage>
        <taxon>Bacteria</taxon>
        <taxon>Pseudomonadati</taxon>
        <taxon>Pseudomonadota</taxon>
        <taxon>Betaproteobacteria</taxon>
        <taxon>Nitrosomonadales</taxon>
        <taxon>Sterolibacteriaceae</taxon>
        <taxon>Denitratisoma</taxon>
    </lineage>
</organism>
<dbReference type="InterPro" id="IPR050612">
    <property type="entry name" value="Prok_Mopterin_Oxidored"/>
</dbReference>
<accession>A0A6S6XZW0</accession>
<keyword evidence="7" id="KW-0408">Iron</keyword>
<name>A0A6S6XZW0_9PROT</name>
<dbReference type="SMART" id="SM00926">
    <property type="entry name" value="Molybdop_Fe4S4"/>
    <property type="match status" value="1"/>
</dbReference>
<keyword evidence="5" id="KW-0732">Signal</keyword>
<dbReference type="RefSeq" id="WP_145769570.1">
    <property type="nucleotide sequence ID" value="NZ_LR778301.1"/>
</dbReference>
<evidence type="ECO:0000256" key="6">
    <source>
        <dbReference type="ARBA" id="ARBA00023002"/>
    </source>
</evidence>
<comment type="similarity">
    <text evidence="1">Belongs to the prokaryotic molybdopterin-containing oxidoreductase family.</text>
</comment>
<dbReference type="Gene3D" id="3.30.200.210">
    <property type="match status" value="1"/>
</dbReference>
<keyword evidence="8" id="KW-0411">Iron-sulfur</keyword>
<evidence type="ECO:0000256" key="5">
    <source>
        <dbReference type="ARBA" id="ARBA00022729"/>
    </source>
</evidence>
<dbReference type="Gene3D" id="3.40.228.10">
    <property type="entry name" value="Dimethylsulfoxide Reductase, domain 2"/>
    <property type="match status" value="1"/>
</dbReference>
<gene>
    <name evidence="9" type="ORF">DENOEST_1287</name>
</gene>
<dbReference type="PROSITE" id="PS51669">
    <property type="entry name" value="4FE4S_MOW_BIS_MGD"/>
    <property type="match status" value="1"/>
</dbReference>
<proteinExistence type="inferred from homology"/>